<comment type="subcellular location">
    <subcellularLocation>
        <location evidence="1">Cell outer membrane</location>
        <topology evidence="1">Multi-pass membrane protein</topology>
    </subcellularLocation>
</comment>
<organism evidence="3 4">
    <name type="scientific">Chitinophaga defluvii</name>
    <dbReference type="NCBI Taxonomy" id="3163343"/>
    <lineage>
        <taxon>Bacteria</taxon>
        <taxon>Pseudomonadati</taxon>
        <taxon>Bacteroidota</taxon>
        <taxon>Chitinophagia</taxon>
        <taxon>Chitinophagales</taxon>
        <taxon>Chitinophagaceae</taxon>
        <taxon>Chitinophaga</taxon>
    </lineage>
</organism>
<dbReference type="NCBIfam" id="TIGR04056">
    <property type="entry name" value="OMP_RagA_SusC"/>
    <property type="match status" value="1"/>
</dbReference>
<keyword evidence="1" id="KW-0998">Cell outer membrane</keyword>
<evidence type="ECO:0000313" key="4">
    <source>
        <dbReference type="Proteomes" id="UP001549749"/>
    </source>
</evidence>
<dbReference type="Gene3D" id="2.170.130.10">
    <property type="entry name" value="TonB-dependent receptor, plug domain"/>
    <property type="match status" value="1"/>
</dbReference>
<keyword evidence="1" id="KW-1134">Transmembrane beta strand</keyword>
<name>A0ABV2TBL7_9BACT</name>
<reference evidence="3 4" key="1">
    <citation type="submission" date="2024-06" db="EMBL/GenBank/DDBJ databases">
        <title>Chitinophaga defluvii sp. nov., isolated from municipal sewage.</title>
        <authorList>
            <person name="Zhang L."/>
        </authorList>
    </citation>
    <scope>NUCLEOTIDE SEQUENCE [LARGE SCALE GENOMIC DNA]</scope>
    <source>
        <strain evidence="3 4">H8</strain>
    </source>
</reference>
<dbReference type="InterPro" id="IPR039426">
    <property type="entry name" value="TonB-dep_rcpt-like"/>
</dbReference>
<comment type="caution">
    <text evidence="3">The sequence shown here is derived from an EMBL/GenBank/DDBJ whole genome shotgun (WGS) entry which is preliminary data.</text>
</comment>
<dbReference type="Pfam" id="PF13715">
    <property type="entry name" value="CarbopepD_reg_2"/>
    <property type="match status" value="1"/>
</dbReference>
<evidence type="ECO:0000256" key="1">
    <source>
        <dbReference type="PROSITE-ProRule" id="PRU01360"/>
    </source>
</evidence>
<dbReference type="InterPro" id="IPR012910">
    <property type="entry name" value="Plug_dom"/>
</dbReference>
<dbReference type="InterPro" id="IPR023997">
    <property type="entry name" value="TonB-dep_OMP_SusC/RagA_CS"/>
</dbReference>
<gene>
    <name evidence="3" type="ORF">ABR189_23740</name>
</gene>
<keyword evidence="1" id="KW-0472">Membrane</keyword>
<dbReference type="Gene3D" id="2.60.40.1120">
    <property type="entry name" value="Carboxypeptidase-like, regulatory domain"/>
    <property type="match status" value="1"/>
</dbReference>
<evidence type="ECO:0000313" key="3">
    <source>
        <dbReference type="EMBL" id="MET7000425.1"/>
    </source>
</evidence>
<keyword evidence="4" id="KW-1185">Reference proteome</keyword>
<accession>A0ABV2TBL7</accession>
<dbReference type="InterPro" id="IPR023996">
    <property type="entry name" value="TonB-dep_OMP_SusC/RagA"/>
</dbReference>
<dbReference type="SUPFAM" id="SSF56935">
    <property type="entry name" value="Porins"/>
    <property type="match status" value="1"/>
</dbReference>
<keyword evidence="1" id="KW-0812">Transmembrane</keyword>
<sequence length="1097" mass="121678">MKLSGLTLGLMFASICCLQARHVHSQSLAETKVTLRLEGATLKAAFTAIESQSVFRFMYNSDQINGQLPVTYTANQKTLQLVLNDILGRNKYRYQLKDNFILVTADAAPGPRTTEPVSTVQQLVTITGKVKDENEQPVPGVTVLLKGSTTATITDEKGTYTLRVPDAKGTLVFSMIGFTTQEIPVDNKLVIDVQLKGASSSLNEVIVVGMNNKQSKRSVTGAIATIQTKELKQSPVANLSNALAGRLPGLITVQTTGEPGQDAASLYIRGIGTYGNSSPLVVIDGLPRSAANFSQLDANEIESVTILKDASSSALYGIQGANGVIVVTTRRGNANQKPSISFTVQQAVQQPIRLPKMMETYDQALYYNEFDANSNLQPRFSPEALEVIKEGSNPYAYPNVNWFKTILKDYSSQSQYNLNISGGSNAIRYFVSGSFINQGTLLQHQDQFFDNYGVKSKFGRYNFRSNVDMDVTSMLKVQVDLAGRLEERTGPGPGFSYIFEDIAGRSQMAQPVFNPDGTLGAGSATELPYRQNPYGMITKSGYYSNYTNVMYGTLSARHTLDFITPGLSAQLFFSFENNNNRSTSRSQNFDSYWYRGLDEDGDPIYQPHTVASRLSTSGSSNIERYNYLDFRINYTRNWGKSAVTAQVLGNRTLRAINDELPFAYQGVSGRATYAYNQRYFAEVNIGYNGSENFAKGRRYGIFPAFSAGWVLSEENFLKGTDWLKYLKLRGSHGIAGNDKSFTNARWVFITDYAPGGGYQFGVSPSGVGGYNENKVGNMYVTWERAAKSNIGIDVSLFRNEAIQFTFDIFRERRTNILTSPGDVPGFVAITNMAPRNSGVVNNQGFETELRFNKLIGKVRVFTNVQLTYARNKVLENDQPRPAFPYQDLKGYEVGYQLGYKALGLFQSEDEIKNSAKQNFSSKLIPGDVKYLDVNNDGVINAFDRVPIQIQNIPRYMGGLSLGASYKGLDISMLFNGALGGTSSFWHYSGSLLQLQRWTPENTNTRIPVAHRSDNNGILSDLLVQKTDYLKLRNTEIGYEFPAKILAPVRVKYLRIYVNGQNLAVWDKLLLKDRDPETAASLTYPLQRIMNVGASLRF</sequence>
<comment type="similarity">
    <text evidence="1">Belongs to the TonB-dependent receptor family.</text>
</comment>
<dbReference type="InterPro" id="IPR008969">
    <property type="entry name" value="CarboxyPept-like_regulatory"/>
</dbReference>
<dbReference type="PROSITE" id="PS52016">
    <property type="entry name" value="TONB_DEPENDENT_REC_3"/>
    <property type="match status" value="1"/>
</dbReference>
<dbReference type="SUPFAM" id="SSF49464">
    <property type="entry name" value="Carboxypeptidase regulatory domain-like"/>
    <property type="match status" value="1"/>
</dbReference>
<dbReference type="EMBL" id="JBEXAC010000002">
    <property type="protein sequence ID" value="MET7000425.1"/>
    <property type="molecule type" value="Genomic_DNA"/>
</dbReference>
<keyword evidence="1" id="KW-0813">Transport</keyword>
<dbReference type="RefSeq" id="WP_354662984.1">
    <property type="nucleotide sequence ID" value="NZ_JBEXAC010000002.1"/>
</dbReference>
<keyword evidence="3" id="KW-0675">Receptor</keyword>
<dbReference type="Pfam" id="PF07715">
    <property type="entry name" value="Plug"/>
    <property type="match status" value="1"/>
</dbReference>
<protein>
    <submittedName>
        <fullName evidence="3">TonB-dependent receptor</fullName>
    </submittedName>
</protein>
<dbReference type="NCBIfam" id="TIGR04057">
    <property type="entry name" value="SusC_RagA_signa"/>
    <property type="match status" value="1"/>
</dbReference>
<dbReference type="InterPro" id="IPR037066">
    <property type="entry name" value="Plug_dom_sf"/>
</dbReference>
<evidence type="ECO:0000259" key="2">
    <source>
        <dbReference type="Pfam" id="PF07715"/>
    </source>
</evidence>
<feature type="domain" description="TonB-dependent receptor plug" evidence="2">
    <location>
        <begin position="216"/>
        <end position="324"/>
    </location>
</feature>
<dbReference type="Proteomes" id="UP001549749">
    <property type="component" value="Unassembled WGS sequence"/>
</dbReference>
<proteinExistence type="inferred from homology"/>